<keyword evidence="9" id="KW-1185">Reference proteome</keyword>
<feature type="transmembrane region" description="Helical" evidence="7">
    <location>
        <begin position="181"/>
        <end position="201"/>
    </location>
</feature>
<feature type="transmembrane region" description="Helical" evidence="7">
    <location>
        <begin position="207"/>
        <end position="224"/>
    </location>
</feature>
<dbReference type="PANTHER" id="PTHR30250">
    <property type="entry name" value="PST FAMILY PREDICTED COLANIC ACID TRANSPORTER"/>
    <property type="match status" value="1"/>
</dbReference>
<comment type="caution">
    <text evidence="8">The sequence shown here is derived from an EMBL/GenBank/DDBJ whole genome shotgun (WGS) entry which is preliminary data.</text>
</comment>
<evidence type="ECO:0000256" key="3">
    <source>
        <dbReference type="ARBA" id="ARBA00022475"/>
    </source>
</evidence>
<organism evidence="8 9">
    <name type="scientific">Caenispirillum salinarum AK4</name>
    <dbReference type="NCBI Taxonomy" id="1238182"/>
    <lineage>
        <taxon>Bacteria</taxon>
        <taxon>Pseudomonadati</taxon>
        <taxon>Pseudomonadota</taxon>
        <taxon>Alphaproteobacteria</taxon>
        <taxon>Rhodospirillales</taxon>
        <taxon>Novispirillaceae</taxon>
        <taxon>Caenispirillum</taxon>
    </lineage>
</organism>
<dbReference type="GO" id="GO:0005886">
    <property type="term" value="C:plasma membrane"/>
    <property type="evidence" value="ECO:0007669"/>
    <property type="project" value="UniProtKB-SubCell"/>
</dbReference>
<evidence type="ECO:0000256" key="7">
    <source>
        <dbReference type="SAM" id="Phobius"/>
    </source>
</evidence>
<evidence type="ECO:0000256" key="4">
    <source>
        <dbReference type="ARBA" id="ARBA00022692"/>
    </source>
</evidence>
<evidence type="ECO:0000256" key="6">
    <source>
        <dbReference type="ARBA" id="ARBA00023136"/>
    </source>
</evidence>
<reference evidence="8 9" key="1">
    <citation type="journal article" date="2013" name="Genome Announc.">
        <title>Draft Genome Sequence of an Alphaproteobacterium, Caenispirillum salinarum AK4(T), Isolated from a Solar Saltern.</title>
        <authorList>
            <person name="Khatri I."/>
            <person name="Singh A."/>
            <person name="Korpole S."/>
            <person name="Pinnaka A.K."/>
            <person name="Subramanian S."/>
        </authorList>
    </citation>
    <scope>NUCLEOTIDE SEQUENCE [LARGE SCALE GENOMIC DNA]</scope>
    <source>
        <strain evidence="8 9">AK4</strain>
    </source>
</reference>
<feature type="transmembrane region" description="Helical" evidence="7">
    <location>
        <begin position="474"/>
        <end position="495"/>
    </location>
</feature>
<evidence type="ECO:0000313" key="8">
    <source>
        <dbReference type="EMBL" id="EKV32806.1"/>
    </source>
</evidence>
<comment type="similarity">
    <text evidence="2">Belongs to the polysaccharide synthase family.</text>
</comment>
<dbReference type="CDD" id="cd13127">
    <property type="entry name" value="MATE_tuaB_like"/>
    <property type="match status" value="1"/>
</dbReference>
<feature type="transmembrane region" description="Helical" evidence="7">
    <location>
        <begin position="322"/>
        <end position="348"/>
    </location>
</feature>
<name>K9HXA5_9PROT</name>
<evidence type="ECO:0000256" key="2">
    <source>
        <dbReference type="ARBA" id="ARBA00007430"/>
    </source>
</evidence>
<evidence type="ECO:0000256" key="1">
    <source>
        <dbReference type="ARBA" id="ARBA00004651"/>
    </source>
</evidence>
<dbReference type="Pfam" id="PF13440">
    <property type="entry name" value="Polysacc_synt_3"/>
    <property type="match status" value="1"/>
</dbReference>
<evidence type="ECO:0000256" key="5">
    <source>
        <dbReference type="ARBA" id="ARBA00022989"/>
    </source>
</evidence>
<dbReference type="EMBL" id="ANHY01000002">
    <property type="protein sequence ID" value="EKV32806.1"/>
    <property type="molecule type" value="Genomic_DNA"/>
</dbReference>
<feature type="transmembrane region" description="Helical" evidence="7">
    <location>
        <begin position="148"/>
        <end position="169"/>
    </location>
</feature>
<keyword evidence="3" id="KW-1003">Cell membrane</keyword>
<keyword evidence="4 7" id="KW-0812">Transmembrane</keyword>
<dbReference type="AlphaFoldDB" id="K9HXA5"/>
<feature type="transmembrane region" description="Helical" evidence="7">
    <location>
        <begin position="75"/>
        <end position="92"/>
    </location>
</feature>
<sequence length="522" mass="56664">MVNCADSSRSAKMRLPHNGDRVLLNAGRCAYPSRADAMGRIHVSLLHTSAATYLRMAIQFISVVIVSRLLEPAEIGLFSVTMALVAIGQLLRDFGVGQYLVQEKELDESKIRSAFGIAFVMSAGVAVILWIAAAPLAAFYDQEGVREVMHVLVLNFLILPIGAPSLALLRRRFHFGKVAIVELASTVAQVAMTVLLALNGFSYMSMAWSSVFATVVLILMLVVVRAPHVFILPGFAHWRSITAFGGFACGSNMVQHFSMMAPDVAMGKLLSFEAVAFFSRAQGLGRIFNDGILGAASKVAQPSFAEYNRSDRPLKLEYLRSVTLMTALAWPFYGTLALFADPVILFLFGENWKASVLLLQIFCLRYAVFAYFSLSDSLFWGVGAAKTMLRKNTIVSVVRIVLTVAAAFHSLEAVVWAQVVITTFNFAVTQRYLGRLIDVSLLEVLRAGRLSFAAAAAGLAPSVLGVAIIETPGIVGALILGSCGVAAWLAVLALVRHPLMRELSIVFQIVLRLVMRRGPSVT</sequence>
<feature type="transmembrane region" description="Helical" evidence="7">
    <location>
        <begin position="113"/>
        <end position="136"/>
    </location>
</feature>
<dbReference type="Proteomes" id="UP000009881">
    <property type="component" value="Unassembled WGS sequence"/>
</dbReference>
<dbReference type="STRING" id="1238182.C882_1644"/>
<accession>K9HXA5</accession>
<feature type="transmembrane region" description="Helical" evidence="7">
    <location>
        <begin position="415"/>
        <end position="434"/>
    </location>
</feature>
<feature type="transmembrane region" description="Helical" evidence="7">
    <location>
        <begin position="446"/>
        <end position="468"/>
    </location>
</feature>
<keyword evidence="5 7" id="KW-1133">Transmembrane helix</keyword>
<dbReference type="eggNOG" id="COG2244">
    <property type="taxonomic scope" value="Bacteria"/>
</dbReference>
<dbReference type="InterPro" id="IPR050833">
    <property type="entry name" value="Poly_Biosynth_Transport"/>
</dbReference>
<proteinExistence type="inferred from homology"/>
<dbReference type="PANTHER" id="PTHR30250:SF10">
    <property type="entry name" value="LIPOPOLYSACCHARIDE BIOSYNTHESIS PROTEIN WZXC"/>
    <property type="match status" value="1"/>
</dbReference>
<comment type="subcellular location">
    <subcellularLocation>
        <location evidence="1">Cell membrane</location>
        <topology evidence="1">Multi-pass membrane protein</topology>
    </subcellularLocation>
</comment>
<gene>
    <name evidence="8" type="ORF">C882_1644</name>
</gene>
<evidence type="ECO:0000313" key="9">
    <source>
        <dbReference type="Proteomes" id="UP000009881"/>
    </source>
</evidence>
<protein>
    <submittedName>
        <fullName evidence="8">Polysaccharide biosynthesis protein</fullName>
    </submittedName>
</protein>
<keyword evidence="6 7" id="KW-0472">Membrane</keyword>